<evidence type="ECO:0000256" key="2">
    <source>
        <dbReference type="SAM" id="Phobius"/>
    </source>
</evidence>
<evidence type="ECO:0000256" key="1">
    <source>
        <dbReference type="SAM" id="MobiDB-lite"/>
    </source>
</evidence>
<reference evidence="3 4" key="1">
    <citation type="submission" date="2020-04" db="EMBL/GenBank/DDBJ databases">
        <authorList>
            <person name="Hitch T.C.A."/>
            <person name="Wylensek D."/>
            <person name="Clavel T."/>
        </authorList>
    </citation>
    <scope>NUCLEOTIDE SEQUENCE [LARGE SCALE GENOMIC DNA]</scope>
    <source>
        <strain evidence="3 4">COR2-253-APC-1A</strain>
    </source>
</reference>
<evidence type="ECO:0000313" key="3">
    <source>
        <dbReference type="EMBL" id="NMD86707.1"/>
    </source>
</evidence>
<keyword evidence="2" id="KW-0472">Membrane</keyword>
<accession>A0A848AXA4</accession>
<keyword evidence="2" id="KW-1133">Transmembrane helix</keyword>
<keyword evidence="2" id="KW-0812">Transmembrane</keyword>
<dbReference type="Proteomes" id="UP000576225">
    <property type="component" value="Unassembled WGS sequence"/>
</dbReference>
<sequence length="119" mass="13750">MQFFKIKENHGNVKQYVKVEKVERLYLFERISGLPAAFLILALSLLGVLIIYAAQTRTEQKPLKTEEPPSIVQEKIPEKAKYEILTGPRGGQFYINRNGNKRYLSSDKNKHKTNKNSQQ</sequence>
<gene>
    <name evidence="3" type="ORF">HF882_08940</name>
</gene>
<protein>
    <recommendedName>
        <fullName evidence="5">PBCV-specific basic adaptor protein</fullName>
    </recommendedName>
</protein>
<feature type="region of interest" description="Disordered" evidence="1">
    <location>
        <begin position="95"/>
        <end position="119"/>
    </location>
</feature>
<evidence type="ECO:0008006" key="5">
    <source>
        <dbReference type="Google" id="ProtNLM"/>
    </source>
</evidence>
<name>A0A848AXA4_9BACT</name>
<feature type="transmembrane region" description="Helical" evidence="2">
    <location>
        <begin position="34"/>
        <end position="54"/>
    </location>
</feature>
<dbReference type="RefSeq" id="WP_168962338.1">
    <property type="nucleotide sequence ID" value="NZ_JABAEW010000014.1"/>
</dbReference>
<comment type="caution">
    <text evidence="3">The sequence shown here is derived from an EMBL/GenBank/DDBJ whole genome shotgun (WGS) entry which is preliminary data.</text>
</comment>
<evidence type="ECO:0000313" key="4">
    <source>
        <dbReference type="Proteomes" id="UP000576225"/>
    </source>
</evidence>
<dbReference type="EMBL" id="JABAEW010000014">
    <property type="protein sequence ID" value="NMD86707.1"/>
    <property type="molecule type" value="Genomic_DNA"/>
</dbReference>
<feature type="compositionally biased region" description="Basic residues" evidence="1">
    <location>
        <begin position="109"/>
        <end position="119"/>
    </location>
</feature>
<organism evidence="3 4">
    <name type="scientific">Victivallis vadensis</name>
    <dbReference type="NCBI Taxonomy" id="172901"/>
    <lineage>
        <taxon>Bacteria</taxon>
        <taxon>Pseudomonadati</taxon>
        <taxon>Lentisphaerota</taxon>
        <taxon>Lentisphaeria</taxon>
        <taxon>Victivallales</taxon>
        <taxon>Victivallaceae</taxon>
        <taxon>Victivallis</taxon>
    </lineage>
</organism>
<dbReference type="AlphaFoldDB" id="A0A848AXA4"/>
<proteinExistence type="predicted"/>